<evidence type="ECO:0000313" key="2">
    <source>
        <dbReference type="Proteomes" id="UP000001075"/>
    </source>
</evidence>
<evidence type="ECO:0000313" key="1">
    <source>
        <dbReference type="EMBL" id="EGW10600.1"/>
    </source>
</evidence>
<sequence>MAGDTWQAQMCPGSMAVAFLAPYAGSAGSGDPAPERLSPWLLGGGGHLGGDKSLDDTMVGWQQVAVPIGGVGALVQHQAAGRHCRSKCGHQLSAKPL</sequence>
<dbReference type="InParanoid" id="G3HI64"/>
<organism evidence="1 2">
    <name type="scientific">Cricetulus griseus</name>
    <name type="common">Chinese hamster</name>
    <name type="synonym">Cricetulus barabensis griseus</name>
    <dbReference type="NCBI Taxonomy" id="10029"/>
    <lineage>
        <taxon>Eukaryota</taxon>
        <taxon>Metazoa</taxon>
        <taxon>Chordata</taxon>
        <taxon>Craniata</taxon>
        <taxon>Vertebrata</taxon>
        <taxon>Euteleostomi</taxon>
        <taxon>Mammalia</taxon>
        <taxon>Eutheria</taxon>
        <taxon>Euarchontoglires</taxon>
        <taxon>Glires</taxon>
        <taxon>Rodentia</taxon>
        <taxon>Myomorpha</taxon>
        <taxon>Muroidea</taxon>
        <taxon>Cricetidae</taxon>
        <taxon>Cricetinae</taxon>
        <taxon>Cricetulus</taxon>
    </lineage>
</organism>
<dbReference type="EMBL" id="JH000399">
    <property type="protein sequence ID" value="EGW10600.1"/>
    <property type="molecule type" value="Genomic_DNA"/>
</dbReference>
<protein>
    <submittedName>
        <fullName evidence="1">Uncharacterized protein</fullName>
    </submittedName>
</protein>
<reference evidence="2" key="1">
    <citation type="journal article" date="2011" name="Nat. Biotechnol.">
        <title>The genomic sequence of the Chinese hamster ovary (CHO)-K1 cell line.</title>
        <authorList>
            <person name="Xu X."/>
            <person name="Nagarajan H."/>
            <person name="Lewis N.E."/>
            <person name="Pan S."/>
            <person name="Cai Z."/>
            <person name="Liu X."/>
            <person name="Chen W."/>
            <person name="Xie M."/>
            <person name="Wang W."/>
            <person name="Hammond S."/>
            <person name="Andersen M.R."/>
            <person name="Neff N."/>
            <person name="Passarelli B."/>
            <person name="Koh W."/>
            <person name="Fan H.C."/>
            <person name="Wang J."/>
            <person name="Gui Y."/>
            <person name="Lee K.H."/>
            <person name="Betenbaugh M.J."/>
            <person name="Quake S.R."/>
            <person name="Famili I."/>
            <person name="Palsson B.O."/>
            <person name="Wang J."/>
        </authorList>
    </citation>
    <scope>NUCLEOTIDE SEQUENCE [LARGE SCALE GENOMIC DNA]</scope>
    <source>
        <strain evidence="2">CHO K1 cell line</strain>
    </source>
</reference>
<gene>
    <name evidence="1" type="ORF">I79_010331</name>
</gene>
<dbReference type="Proteomes" id="UP000001075">
    <property type="component" value="Unassembled WGS sequence"/>
</dbReference>
<proteinExistence type="predicted"/>
<dbReference type="AlphaFoldDB" id="G3HI64"/>
<name>G3HI64_CRIGR</name>
<accession>G3HI64</accession>